<evidence type="ECO:0000313" key="2">
    <source>
        <dbReference type="EMBL" id="QIC71555.1"/>
    </source>
</evidence>
<proteinExistence type="predicted"/>
<dbReference type="GeneID" id="69467330"/>
<dbReference type="GO" id="GO:0016829">
    <property type="term" value="F:lyase activity"/>
    <property type="evidence" value="ECO:0007669"/>
    <property type="project" value="InterPro"/>
</dbReference>
<name>A0A6C0YVL8_9GAMM</name>
<dbReference type="Proteomes" id="UP000503440">
    <property type="component" value="Chromosome"/>
</dbReference>
<dbReference type="InterPro" id="IPR023375">
    <property type="entry name" value="ADC_dom_sf"/>
</dbReference>
<sequence>MNNNIQNQIFAHPPWRLHGDAFILNYWLNPFFLKTAKRFRLAPSPLGRMVNVMLIRYQDSPVGPYDELLIMDHPLLYKHRLSTIPKIYVSTQASLVHGQQLWGIPKELAEFEWLEKEGRTYCIVRHQQQEMSICLERPKNSTSFYINSHHIPASFLSIQQAWQGQRYQFSPKFRGRLSKLKTVEWQNTQDIFPDFAQARLLQSFYVPEFDLLFPEAQIKTKTAVPRETRKNLSRPF</sequence>
<gene>
    <name evidence="2" type="ORF">FSC09_14715</name>
    <name evidence="1" type="ORF">MSG88_14890</name>
</gene>
<dbReference type="PANTHER" id="PTHR40518">
    <property type="entry name" value="ACETOACETATE DECARBOXYLASE"/>
    <property type="match status" value="1"/>
</dbReference>
<dbReference type="SUPFAM" id="SSF160104">
    <property type="entry name" value="Acetoacetate decarboxylase-like"/>
    <property type="match status" value="1"/>
</dbReference>
<dbReference type="InterPro" id="IPR010451">
    <property type="entry name" value="Acetoacetate_decarboxylase"/>
</dbReference>
<reference evidence="2 3" key="1">
    <citation type="submission" date="2019-09" db="EMBL/GenBank/DDBJ databases">
        <title>Non-baumannii Acinetobacter spp. carrying blaNDM-1 isolated in China.</title>
        <authorList>
            <person name="Cui C."/>
            <person name="Chen C."/>
            <person name="Sun J."/>
            <person name="Liu Y."/>
        </authorList>
    </citation>
    <scope>NUCLEOTIDE SEQUENCE [LARGE SCALE GENOMIC DNA]</scope>
    <source>
        <strain evidence="2 3">B18</strain>
    </source>
</reference>
<protein>
    <submittedName>
        <fullName evidence="1">Acetoacetate decarboxylase family protein</fullName>
    </submittedName>
</protein>
<dbReference type="EMBL" id="CP044455">
    <property type="protein sequence ID" value="QIC71555.1"/>
    <property type="molecule type" value="Genomic_DNA"/>
</dbReference>
<dbReference type="Gene3D" id="2.40.400.10">
    <property type="entry name" value="Acetoacetate decarboxylase-like"/>
    <property type="match status" value="1"/>
</dbReference>
<dbReference type="Proteomes" id="UP001284654">
    <property type="component" value="Unassembled WGS sequence"/>
</dbReference>
<dbReference type="EMBL" id="JAWJYY010000001">
    <property type="protein sequence ID" value="MDV4317003.1"/>
    <property type="molecule type" value="Genomic_DNA"/>
</dbReference>
<dbReference type="Pfam" id="PF06314">
    <property type="entry name" value="ADC"/>
    <property type="match status" value="1"/>
</dbReference>
<evidence type="ECO:0000313" key="3">
    <source>
        <dbReference type="Proteomes" id="UP000503440"/>
    </source>
</evidence>
<evidence type="ECO:0000313" key="1">
    <source>
        <dbReference type="EMBL" id="MDV4317003.1"/>
    </source>
</evidence>
<dbReference type="AlphaFoldDB" id="A0A6C0YVL8"/>
<dbReference type="PANTHER" id="PTHR40518:SF1">
    <property type="entry name" value="ACETOACETATE DECARBOXYLASE"/>
    <property type="match status" value="1"/>
</dbReference>
<dbReference type="RefSeq" id="WP_075168305.1">
    <property type="nucleotide sequence ID" value="NZ_CP041291.1"/>
</dbReference>
<reference evidence="1" key="2">
    <citation type="submission" date="2023-10" db="EMBL/GenBank/DDBJ databases">
        <authorList>
            <person name="Sykes E.M.E."/>
            <person name="Khan I.U.H."/>
            <person name="Kumar A."/>
        </authorList>
    </citation>
    <scope>NUCLEOTIDE SEQUENCE</scope>
    <source>
        <strain evidence="1">IK5</strain>
    </source>
</reference>
<accession>A0A6C0YVL8</accession>
<organism evidence="2 3">
    <name type="scientific">Acinetobacter indicus</name>
    <dbReference type="NCBI Taxonomy" id="756892"/>
    <lineage>
        <taxon>Bacteria</taxon>
        <taxon>Pseudomonadati</taxon>
        <taxon>Pseudomonadota</taxon>
        <taxon>Gammaproteobacteria</taxon>
        <taxon>Moraxellales</taxon>
        <taxon>Moraxellaceae</taxon>
        <taxon>Acinetobacter</taxon>
    </lineage>
</organism>